<dbReference type="GO" id="GO:0006952">
    <property type="term" value="P:defense response"/>
    <property type="evidence" value="ECO:0007669"/>
    <property type="project" value="InterPro"/>
</dbReference>
<comment type="caution">
    <text evidence="3">The sequence shown here is derived from an EMBL/GenBank/DDBJ whole genome shotgun (WGS) entry which is preliminary data.</text>
</comment>
<dbReference type="EMBL" id="JARYMX010000004">
    <property type="protein sequence ID" value="KAJ9552228.1"/>
    <property type="molecule type" value="Genomic_DNA"/>
</dbReference>
<dbReference type="PROSITE" id="PS50104">
    <property type="entry name" value="TIR"/>
    <property type="match status" value="1"/>
</dbReference>
<dbReference type="InterPro" id="IPR002182">
    <property type="entry name" value="NB-ARC"/>
</dbReference>
<dbReference type="SUPFAM" id="SSF52200">
    <property type="entry name" value="Toll/Interleukin receptor TIR domain"/>
    <property type="match status" value="1"/>
</dbReference>
<dbReference type="AlphaFoldDB" id="A0AA38T8C6"/>
<dbReference type="SUPFAM" id="SSF52540">
    <property type="entry name" value="P-loop containing nucleoside triphosphate hydrolases"/>
    <property type="match status" value="1"/>
</dbReference>
<evidence type="ECO:0000259" key="2">
    <source>
        <dbReference type="PROSITE" id="PS50104"/>
    </source>
</evidence>
<evidence type="ECO:0000313" key="4">
    <source>
        <dbReference type="Proteomes" id="UP001172457"/>
    </source>
</evidence>
<dbReference type="PRINTS" id="PR00364">
    <property type="entry name" value="DISEASERSIST"/>
</dbReference>
<evidence type="ECO:0000313" key="3">
    <source>
        <dbReference type="EMBL" id="KAJ9552228.1"/>
    </source>
</evidence>
<dbReference type="InterPro" id="IPR035897">
    <property type="entry name" value="Toll_tir_struct_dom_sf"/>
</dbReference>
<dbReference type="Gene3D" id="3.40.50.300">
    <property type="entry name" value="P-loop containing nucleotide triphosphate hydrolases"/>
    <property type="match status" value="1"/>
</dbReference>
<proteinExistence type="predicted"/>
<dbReference type="PANTHER" id="PTHR11017">
    <property type="entry name" value="LEUCINE-RICH REPEAT-CONTAINING PROTEIN"/>
    <property type="match status" value="1"/>
</dbReference>
<keyword evidence="4" id="KW-1185">Reference proteome</keyword>
<protein>
    <recommendedName>
        <fullName evidence="2">TIR domain-containing protein</fullName>
    </recommendedName>
</protein>
<dbReference type="SMART" id="SM00255">
    <property type="entry name" value="TIR"/>
    <property type="match status" value="1"/>
</dbReference>
<keyword evidence="1" id="KW-0520">NAD</keyword>
<dbReference type="Pfam" id="PF00931">
    <property type="entry name" value="NB-ARC"/>
    <property type="match status" value="1"/>
</dbReference>
<dbReference type="GO" id="GO:0043531">
    <property type="term" value="F:ADP binding"/>
    <property type="evidence" value="ECO:0007669"/>
    <property type="project" value="InterPro"/>
</dbReference>
<reference evidence="3" key="1">
    <citation type="submission" date="2023-03" db="EMBL/GenBank/DDBJ databases">
        <title>Chromosome-scale reference genome and RAD-based genetic map of yellow starthistle (Centaurea solstitialis) reveal putative structural variation and QTLs associated with invader traits.</title>
        <authorList>
            <person name="Reatini B."/>
            <person name="Cang F.A."/>
            <person name="Jiang Q."/>
            <person name="Mckibben M.T.W."/>
            <person name="Barker M.S."/>
            <person name="Rieseberg L.H."/>
            <person name="Dlugosch K.M."/>
        </authorList>
    </citation>
    <scope>NUCLEOTIDE SEQUENCE</scope>
    <source>
        <strain evidence="3">CAN-66</strain>
        <tissue evidence="3">Leaf</tissue>
    </source>
</reference>
<dbReference type="FunFam" id="3.40.50.10140:FF:000007">
    <property type="entry name" value="Disease resistance protein (TIR-NBS-LRR class)"/>
    <property type="match status" value="1"/>
</dbReference>
<dbReference type="GO" id="GO:0007165">
    <property type="term" value="P:signal transduction"/>
    <property type="evidence" value="ECO:0007669"/>
    <property type="project" value="InterPro"/>
</dbReference>
<organism evidence="3 4">
    <name type="scientific">Centaurea solstitialis</name>
    <name type="common">yellow star-thistle</name>
    <dbReference type="NCBI Taxonomy" id="347529"/>
    <lineage>
        <taxon>Eukaryota</taxon>
        <taxon>Viridiplantae</taxon>
        <taxon>Streptophyta</taxon>
        <taxon>Embryophyta</taxon>
        <taxon>Tracheophyta</taxon>
        <taxon>Spermatophyta</taxon>
        <taxon>Magnoliopsida</taxon>
        <taxon>eudicotyledons</taxon>
        <taxon>Gunneridae</taxon>
        <taxon>Pentapetalae</taxon>
        <taxon>asterids</taxon>
        <taxon>campanulids</taxon>
        <taxon>Asterales</taxon>
        <taxon>Asteraceae</taxon>
        <taxon>Carduoideae</taxon>
        <taxon>Cardueae</taxon>
        <taxon>Centaureinae</taxon>
        <taxon>Centaurea</taxon>
    </lineage>
</organism>
<dbReference type="InterPro" id="IPR000157">
    <property type="entry name" value="TIR_dom"/>
</dbReference>
<feature type="domain" description="TIR" evidence="2">
    <location>
        <begin position="59"/>
        <end position="224"/>
    </location>
</feature>
<accession>A0AA38T8C6</accession>
<dbReference type="InterPro" id="IPR027417">
    <property type="entry name" value="P-loop_NTPase"/>
</dbReference>
<gene>
    <name evidence="3" type="ORF">OSB04_016273</name>
</gene>
<sequence>MYVTIYPNIEPFLAFPSFDVPGSIQHTRILENMPLVIPDPSTIPSMASSSTSSIQNRIFKYDVFLSFRGEDTRRTFVGHLYDALTRECIVTYKDDVDLDKGKVISKELIQAIEDSRFHVIVFSKDYASSSWCLQELTKIMECQNMTTEQTVYPIFYHVEPTEVRKQIGEFGKAFAKHEKAEAAQKWRDALEQAASFSGWDLETIANGQEVEFIKIVVNKISLKLPSIGAAEDNLIGMRTRINRVVSSYILPDEFCMIGIWGMGGGGKTTLARAIFDQICNEFEGSSFVENVRERSNSLLLGLKSLQQQVLRDVFKKQDIFVNGVLEGKKEIKRKMCCRKVLIVLDC</sequence>
<dbReference type="Gene3D" id="3.40.50.10140">
    <property type="entry name" value="Toll/interleukin-1 receptor homology (TIR) domain"/>
    <property type="match status" value="1"/>
</dbReference>
<evidence type="ECO:0000256" key="1">
    <source>
        <dbReference type="ARBA" id="ARBA00023027"/>
    </source>
</evidence>
<name>A0AA38T8C6_9ASTR</name>
<dbReference type="PANTHER" id="PTHR11017:SF544">
    <property type="entry name" value="ADP-RIBOSYL CYCLASE_CYCLIC ADP-RIBOSE HYDROLASE"/>
    <property type="match status" value="1"/>
</dbReference>
<dbReference type="InterPro" id="IPR044974">
    <property type="entry name" value="Disease_R_plants"/>
</dbReference>
<dbReference type="Proteomes" id="UP001172457">
    <property type="component" value="Chromosome 4"/>
</dbReference>
<dbReference type="Pfam" id="PF01582">
    <property type="entry name" value="TIR"/>
    <property type="match status" value="1"/>
</dbReference>